<keyword evidence="3" id="KW-1185">Reference proteome</keyword>
<name>A0A1G6BI69_9HYPH</name>
<reference evidence="2 3" key="1">
    <citation type="submission" date="2016-10" db="EMBL/GenBank/DDBJ databases">
        <authorList>
            <person name="de Groot N.N."/>
        </authorList>
    </citation>
    <scope>NUCLEOTIDE SEQUENCE [LARGE SCALE GENOMIC DNA]</scope>
    <source>
        <strain evidence="2 3">ATCC 35022</strain>
    </source>
</reference>
<dbReference type="RefSeq" id="WP_090875788.1">
    <property type="nucleotide sequence ID" value="NZ_FMXQ01000003.1"/>
</dbReference>
<dbReference type="AlphaFoldDB" id="A0A1G6BI69"/>
<dbReference type="OrthoDB" id="232875at2"/>
<proteinExistence type="predicted"/>
<organism evidence="2 3">
    <name type="scientific">Bauldia litoralis</name>
    <dbReference type="NCBI Taxonomy" id="665467"/>
    <lineage>
        <taxon>Bacteria</taxon>
        <taxon>Pseudomonadati</taxon>
        <taxon>Pseudomonadota</taxon>
        <taxon>Alphaproteobacteria</taxon>
        <taxon>Hyphomicrobiales</taxon>
        <taxon>Kaistiaceae</taxon>
        <taxon>Bauldia</taxon>
    </lineage>
</organism>
<evidence type="ECO:0000313" key="3">
    <source>
        <dbReference type="Proteomes" id="UP000199071"/>
    </source>
</evidence>
<dbReference type="EMBL" id="FMXQ01000003">
    <property type="protein sequence ID" value="SDB20294.1"/>
    <property type="molecule type" value="Genomic_DNA"/>
</dbReference>
<dbReference type="Proteomes" id="UP000199071">
    <property type="component" value="Unassembled WGS sequence"/>
</dbReference>
<feature type="region of interest" description="Disordered" evidence="1">
    <location>
        <begin position="379"/>
        <end position="418"/>
    </location>
</feature>
<dbReference type="STRING" id="665467.SAMN02982931_01481"/>
<evidence type="ECO:0000256" key="1">
    <source>
        <dbReference type="SAM" id="MobiDB-lite"/>
    </source>
</evidence>
<gene>
    <name evidence="2" type="ORF">SAMN02982931_01481</name>
</gene>
<sequence>MATFTLRRFNHPDALKAIAPARLIQFFSPYGEYLHRRGLDLANEGGIDYERLVEILMVPDEDVPPDMVEALYFIHEMAEPNAMESILAAGREREIKLDLDQTPTAADVAVAMWLADPECMRELEAECSVGRTRAFEFFSGAEGRRRDFPEFDDDLRRAIGGRLDAWFVEHRRGDGSSVLVYPHRTDKHILLIRHGATMWRQGTIQRGKSGIAYFRPEVHDALVYDASNDVLGLRTAMTKGESNLYRRTLGEFLFGSSAYFSQRFELTLEPLKELGPEILACDDVPGIKEVTLVEVKRNFGGETKHRATDHSTDLFKTFGTDWAKRLRVGRLVSATFEVTLGEGRATRKRKVAINPANVTKYERDDDDTEIIETWLKQRGLMPLPEEEAENAPTIETPLPSPGGSPESDHRPTGVETTS</sequence>
<protein>
    <submittedName>
        <fullName evidence="2">Uncharacterized protein</fullName>
    </submittedName>
</protein>
<evidence type="ECO:0000313" key="2">
    <source>
        <dbReference type="EMBL" id="SDB20294.1"/>
    </source>
</evidence>
<accession>A0A1G6BI69</accession>